<accession>I7AL83</accession>
<dbReference type="EMBL" id="CP003518">
    <property type="protein sequence ID" value="AFN82414.1"/>
    <property type="molecule type" value="Genomic_DNA"/>
</dbReference>
<evidence type="ECO:0000256" key="2">
    <source>
        <dbReference type="SAM" id="Phobius"/>
    </source>
</evidence>
<dbReference type="AlphaFoldDB" id="I7AL83"/>
<keyword evidence="2" id="KW-0472">Membrane</keyword>
<dbReference type="GeneID" id="20520697"/>
<evidence type="ECO:0000313" key="3">
    <source>
        <dbReference type="EMBL" id="AFN82414.1"/>
    </source>
</evidence>
<organism evidence="3 4">
    <name type="scientific">Encephalitozoon romaleae (strain SJ-2008)</name>
    <name type="common">Microsporidian parasite</name>
    <dbReference type="NCBI Taxonomy" id="1178016"/>
    <lineage>
        <taxon>Eukaryota</taxon>
        <taxon>Fungi</taxon>
        <taxon>Fungi incertae sedis</taxon>
        <taxon>Microsporidia</taxon>
        <taxon>Unikaryonidae</taxon>
        <taxon>Encephalitozoon</taxon>
    </lineage>
</organism>
<feature type="region of interest" description="Disordered" evidence="1">
    <location>
        <begin position="45"/>
        <end position="72"/>
    </location>
</feature>
<dbReference type="Proteomes" id="UP000010094">
    <property type="component" value="Chromosome I"/>
</dbReference>
<evidence type="ECO:0000256" key="1">
    <source>
        <dbReference type="SAM" id="MobiDB-lite"/>
    </source>
</evidence>
<keyword evidence="4" id="KW-1185">Reference proteome</keyword>
<dbReference type="RefSeq" id="XP_009263911.1">
    <property type="nucleotide sequence ID" value="XM_009265636.1"/>
</dbReference>
<name>I7AL83_ENCRO</name>
<dbReference type="VEuPathDB" id="MicrosporidiaDB:EROM_010700"/>
<keyword evidence="2" id="KW-0812">Transmembrane</keyword>
<keyword evidence="2" id="KW-1133">Transmembrane helix</keyword>
<proteinExistence type="predicted"/>
<feature type="transmembrane region" description="Helical" evidence="2">
    <location>
        <begin position="17"/>
        <end position="36"/>
    </location>
</feature>
<dbReference type="HOGENOM" id="CLU_1652135_0_0_1"/>
<reference evidence="3 4" key="1">
    <citation type="journal article" date="2012" name="Proc. Natl. Acad. Sci. U.S.A.">
        <title>Gain and loss of multiple functionally related, horizontally transferred genes in the reduced genomes of two microsporidian parasites.</title>
        <authorList>
            <person name="Pombert J.-F."/>
            <person name="Selman M."/>
            <person name="Burki F."/>
            <person name="Bardell F.T."/>
            <person name="Farinelli L."/>
            <person name="Solter L.F."/>
            <person name="Whitman D.W."/>
            <person name="Weiss L.M."/>
            <person name="Corradi N."/>
            <person name="Keeling P.J."/>
        </authorList>
    </citation>
    <scope>NUCLEOTIDE SEQUENCE [LARGE SCALE GENOMIC DNA]</scope>
    <source>
        <strain evidence="3 4">SJ-2008</strain>
    </source>
</reference>
<protein>
    <submittedName>
        <fullName evidence="3">Uncharacterized protein</fullName>
    </submittedName>
</protein>
<dbReference type="OrthoDB" id="2192782at2759"/>
<dbReference type="KEGG" id="ero:EROM_010700"/>
<gene>
    <name evidence="3" type="ordered locus">EROM_010700</name>
</gene>
<evidence type="ECO:0000313" key="4">
    <source>
        <dbReference type="Proteomes" id="UP000010094"/>
    </source>
</evidence>
<sequence length="163" mass="18026">MDSPDGRSGSSISLRKLGMIVAIFFFAMATGLMFIYRHLNNKDNRMSRPGPQGKFGVSLKRGGSESSPSGNERISLLSMDADHVKKLFNMFFEDIKNGREAYSDILRFLERHEKDPGLSSGTRGFIKTAISFLEGTSESKTGSSDIEVLMALVDVIAKRLPKK</sequence>